<organism evidence="1 2">
    <name type="scientific">Pseudomonas batumici</name>
    <dbReference type="NCBI Taxonomy" id="226910"/>
    <lineage>
        <taxon>Bacteria</taxon>
        <taxon>Pseudomonadati</taxon>
        <taxon>Pseudomonadota</taxon>
        <taxon>Gammaproteobacteria</taxon>
        <taxon>Pseudomonadales</taxon>
        <taxon>Pseudomonadaceae</taxon>
        <taxon>Pseudomonas</taxon>
    </lineage>
</organism>
<reference evidence="1 2" key="1">
    <citation type="submission" date="2015-01" db="EMBL/GenBank/DDBJ databases">
        <title>Complete genome of Pseudomonas batumici UCM B-321 producer of the batumin antibiotic with strong antistaphilococcal and potential anticancer activity.</title>
        <authorList>
            <person name="Klochko V.V."/>
            <person name="Zelena L.B."/>
            <person name="Elena K.A."/>
            <person name="Reva O.N."/>
        </authorList>
    </citation>
    <scope>NUCLEOTIDE SEQUENCE [LARGE SCALE GENOMIC DNA]</scope>
    <source>
        <strain evidence="1 2">UCM B-321</strain>
    </source>
</reference>
<protein>
    <submittedName>
        <fullName evidence="1">Uncharacterized protein</fullName>
    </submittedName>
</protein>
<dbReference type="STRING" id="226910.UCMB321_3288"/>
<name>A0A0C2EVS3_9PSED</name>
<dbReference type="PATRIC" id="fig|226910.6.peg.3277"/>
<dbReference type="Proteomes" id="UP000031535">
    <property type="component" value="Unassembled WGS sequence"/>
</dbReference>
<evidence type="ECO:0000313" key="1">
    <source>
        <dbReference type="EMBL" id="KIH82833.1"/>
    </source>
</evidence>
<comment type="caution">
    <text evidence="1">The sequence shown here is derived from an EMBL/GenBank/DDBJ whole genome shotgun (WGS) entry which is preliminary data.</text>
</comment>
<accession>A0A0C2EVS3</accession>
<keyword evidence="2" id="KW-1185">Reference proteome</keyword>
<sequence length="81" mass="8263">MDNLFGGKGQRGTPACIRPSRGIRAFSLDFFVSATRWPSACPACASTAGFPAPLASSELTGRGSGTGGVGFFGAPLRINNV</sequence>
<gene>
    <name evidence="1" type="ORF">UCMB321_3288</name>
</gene>
<evidence type="ECO:0000313" key="2">
    <source>
        <dbReference type="Proteomes" id="UP000031535"/>
    </source>
</evidence>
<dbReference type="EMBL" id="JXDG01000042">
    <property type="protein sequence ID" value="KIH82833.1"/>
    <property type="molecule type" value="Genomic_DNA"/>
</dbReference>
<dbReference type="AlphaFoldDB" id="A0A0C2EVS3"/>
<proteinExistence type="predicted"/>